<dbReference type="GO" id="GO:0005737">
    <property type="term" value="C:cytoplasm"/>
    <property type="evidence" value="ECO:0007669"/>
    <property type="project" value="UniProtKB-ARBA"/>
</dbReference>
<evidence type="ECO:0000313" key="9">
    <source>
        <dbReference type="EMBL" id="KZS09440.1"/>
    </source>
</evidence>
<keyword evidence="2" id="KW-0645">Protease</keyword>
<dbReference type="PRINTS" id="PR00376">
    <property type="entry name" value="IL1BCENZYME"/>
</dbReference>
<feature type="region of interest" description="Disordered" evidence="8">
    <location>
        <begin position="1"/>
        <end position="38"/>
    </location>
</feature>
<dbReference type="InterPro" id="IPR001309">
    <property type="entry name" value="Pept_C14_p20"/>
</dbReference>
<dbReference type="PROSITE" id="PS50207">
    <property type="entry name" value="CASPASE_P10"/>
    <property type="match status" value="1"/>
</dbReference>
<evidence type="ECO:0000256" key="8">
    <source>
        <dbReference type="SAM" id="MobiDB-lite"/>
    </source>
</evidence>
<dbReference type="CDD" id="cd00032">
    <property type="entry name" value="CASc"/>
    <property type="match status" value="1"/>
</dbReference>
<dbReference type="PROSITE" id="PS50208">
    <property type="entry name" value="CASPASE_P20"/>
    <property type="match status" value="1"/>
</dbReference>
<accession>A0A0P5SHQ9</accession>
<evidence type="ECO:0000256" key="6">
    <source>
        <dbReference type="ARBA" id="ARBA00023145"/>
    </source>
</evidence>
<keyword evidence="4" id="KW-0378">Hydrolase</keyword>
<dbReference type="GO" id="GO:0006915">
    <property type="term" value="P:apoptotic process"/>
    <property type="evidence" value="ECO:0007669"/>
    <property type="project" value="UniProtKB-KW"/>
</dbReference>
<evidence type="ECO:0000256" key="5">
    <source>
        <dbReference type="ARBA" id="ARBA00022807"/>
    </source>
</evidence>
<keyword evidence="10" id="KW-1185">Reference proteome</keyword>
<evidence type="ECO:0000313" key="10">
    <source>
        <dbReference type="Proteomes" id="UP000076858"/>
    </source>
</evidence>
<dbReference type="AlphaFoldDB" id="A0A0P5SHQ9"/>
<dbReference type="EMBL" id="LRGB01002066">
    <property type="protein sequence ID" value="KZS09440.1"/>
    <property type="molecule type" value="Genomic_DNA"/>
</dbReference>
<dbReference type="GO" id="GO:0004197">
    <property type="term" value="F:cysteine-type endopeptidase activity"/>
    <property type="evidence" value="ECO:0007669"/>
    <property type="project" value="InterPro"/>
</dbReference>
<sequence length="323" mass="36976">MSSDDFVDAQPVPPVEASIVSQTDNETSSATRPQHSRTNFSSQDCVDYPIITVPVNKDTQCYNMHHKRRGDAYIFHHTEFDSNLVLGERKDDKDLLQKLSDILTDRLEFNVKVFKDLKYKKIEEEIKKAAHENHKNSDCILFVFMTHGYNDKLYARNTHYTLDPLRSLFTSEKCRTLAGKPKIFIIQACRGSLVDEGTLIPLCPNRRISSSAMDGPSIPYKLSTHADFLIAYATVSNYAAYRTWFLQALCKVLDSEENQKDDFLSMMTTVQREVAISFESELGDKQIPSLTSLLTRKIYFTQKEKPRNTLTNRMSCINSNISE</sequence>
<comment type="similarity">
    <text evidence="1 7">Belongs to the peptidase C14A family.</text>
</comment>
<dbReference type="OrthoDB" id="6116485at2759"/>
<evidence type="ECO:0000256" key="4">
    <source>
        <dbReference type="ARBA" id="ARBA00022801"/>
    </source>
</evidence>
<dbReference type="GO" id="GO:0051604">
    <property type="term" value="P:protein maturation"/>
    <property type="evidence" value="ECO:0007669"/>
    <property type="project" value="UniProtKB-ARBA"/>
</dbReference>
<dbReference type="InterPro" id="IPR011600">
    <property type="entry name" value="Pept_C14_caspase"/>
</dbReference>
<protein>
    <submittedName>
        <fullName evidence="9">Caspase-6</fullName>
    </submittedName>
</protein>
<evidence type="ECO:0000256" key="2">
    <source>
        <dbReference type="ARBA" id="ARBA00022670"/>
    </source>
</evidence>
<dbReference type="InterPro" id="IPR029030">
    <property type="entry name" value="Caspase-like_dom_sf"/>
</dbReference>
<name>A0A0P5SHQ9_9CRUS</name>
<dbReference type="STRING" id="35525.A0A0P5SHQ9"/>
<proteinExistence type="inferred from homology"/>
<comment type="caution">
    <text evidence="9">The sequence shown here is derived from an EMBL/GenBank/DDBJ whole genome shotgun (WGS) entry which is preliminary data.</text>
</comment>
<dbReference type="PROSITE" id="PS01121">
    <property type="entry name" value="CASPASE_HIS"/>
    <property type="match status" value="1"/>
</dbReference>
<feature type="compositionally biased region" description="Polar residues" evidence="8">
    <location>
        <begin position="19"/>
        <end position="38"/>
    </location>
</feature>
<evidence type="ECO:0000256" key="1">
    <source>
        <dbReference type="ARBA" id="ARBA00010134"/>
    </source>
</evidence>
<dbReference type="PANTHER" id="PTHR48169:SF7">
    <property type="entry name" value="CASPASE 10"/>
    <property type="match status" value="1"/>
</dbReference>
<gene>
    <name evidence="9" type="ORF">APZ42_026256</name>
</gene>
<dbReference type="PROSITE" id="PS01122">
    <property type="entry name" value="CASPASE_CYS"/>
    <property type="match status" value="1"/>
</dbReference>
<keyword evidence="3" id="KW-0053">Apoptosis</keyword>
<dbReference type="Proteomes" id="UP000076858">
    <property type="component" value="Unassembled WGS sequence"/>
</dbReference>
<keyword evidence="5" id="KW-0788">Thiol protease</keyword>
<dbReference type="SMART" id="SM00115">
    <property type="entry name" value="CASc"/>
    <property type="match status" value="1"/>
</dbReference>
<dbReference type="SUPFAM" id="SSF52129">
    <property type="entry name" value="Caspase-like"/>
    <property type="match status" value="1"/>
</dbReference>
<dbReference type="Pfam" id="PF00656">
    <property type="entry name" value="Peptidase_C14"/>
    <property type="match status" value="1"/>
</dbReference>
<evidence type="ECO:0000256" key="7">
    <source>
        <dbReference type="RuleBase" id="RU003971"/>
    </source>
</evidence>
<reference evidence="9 10" key="1">
    <citation type="submission" date="2016-03" db="EMBL/GenBank/DDBJ databases">
        <title>EvidentialGene: Evidence-directed Construction of Genes on Genomes.</title>
        <authorList>
            <person name="Gilbert D.G."/>
            <person name="Choi J.-H."/>
            <person name="Mockaitis K."/>
            <person name="Colbourne J."/>
            <person name="Pfrender M."/>
        </authorList>
    </citation>
    <scope>NUCLEOTIDE SEQUENCE [LARGE SCALE GENOMIC DNA]</scope>
    <source>
        <strain evidence="9 10">Xinb3</strain>
        <tissue evidence="9">Complete organism</tissue>
    </source>
</reference>
<keyword evidence="6" id="KW-0865">Zymogen</keyword>
<organism evidence="9 10">
    <name type="scientific">Daphnia magna</name>
    <dbReference type="NCBI Taxonomy" id="35525"/>
    <lineage>
        <taxon>Eukaryota</taxon>
        <taxon>Metazoa</taxon>
        <taxon>Ecdysozoa</taxon>
        <taxon>Arthropoda</taxon>
        <taxon>Crustacea</taxon>
        <taxon>Branchiopoda</taxon>
        <taxon>Diplostraca</taxon>
        <taxon>Cladocera</taxon>
        <taxon>Anomopoda</taxon>
        <taxon>Daphniidae</taxon>
        <taxon>Daphnia</taxon>
    </lineage>
</organism>
<dbReference type="InterPro" id="IPR016129">
    <property type="entry name" value="Caspase_his_AS"/>
</dbReference>
<dbReference type="GO" id="GO:0006508">
    <property type="term" value="P:proteolysis"/>
    <property type="evidence" value="ECO:0007669"/>
    <property type="project" value="UniProtKB-KW"/>
</dbReference>
<dbReference type="GO" id="GO:0043067">
    <property type="term" value="P:regulation of programmed cell death"/>
    <property type="evidence" value="ECO:0007669"/>
    <property type="project" value="UniProtKB-ARBA"/>
</dbReference>
<dbReference type="Gene3D" id="3.40.50.1460">
    <property type="match status" value="1"/>
</dbReference>
<dbReference type="InterPro" id="IPR015917">
    <property type="entry name" value="Pept_C14A"/>
</dbReference>
<dbReference type="InterPro" id="IPR002138">
    <property type="entry name" value="Pept_C14_p10"/>
</dbReference>
<evidence type="ECO:0000256" key="3">
    <source>
        <dbReference type="ARBA" id="ARBA00022703"/>
    </source>
</evidence>
<dbReference type="PANTHER" id="PTHR48169">
    <property type="entry name" value="DED DOMAIN-CONTAINING PROTEIN"/>
    <property type="match status" value="1"/>
</dbReference>
<dbReference type="InterPro" id="IPR033139">
    <property type="entry name" value="Caspase_cys_AS"/>
</dbReference>